<evidence type="ECO:0000256" key="1">
    <source>
        <dbReference type="PROSITE-ProRule" id="PRU00169"/>
    </source>
</evidence>
<evidence type="ECO:0000259" key="2">
    <source>
        <dbReference type="PROSITE" id="PS50110"/>
    </source>
</evidence>
<dbReference type="Gene3D" id="3.40.50.2300">
    <property type="match status" value="1"/>
</dbReference>
<dbReference type="SMART" id="SM00448">
    <property type="entry name" value="REC"/>
    <property type="match status" value="1"/>
</dbReference>
<organism evidence="3 4">
    <name type="scientific">Eiseniibacteriota bacterium</name>
    <dbReference type="NCBI Taxonomy" id="2212470"/>
    <lineage>
        <taxon>Bacteria</taxon>
        <taxon>Candidatus Eiseniibacteriota</taxon>
    </lineage>
</organism>
<dbReference type="InterPro" id="IPR001789">
    <property type="entry name" value="Sig_transdc_resp-reg_receiver"/>
</dbReference>
<evidence type="ECO:0000313" key="3">
    <source>
        <dbReference type="EMBL" id="MBI5170716.1"/>
    </source>
</evidence>
<protein>
    <submittedName>
        <fullName evidence="3">Response regulator</fullName>
    </submittedName>
</protein>
<sequence length="120" mass="13732">MRRVLVVHDDSVSLERLRRAMQQREPAWEMSSAFSVEDAWQEVERFRPDVVVTVARPHLDGVALLARIRDAQSEIVRVLVGVQGADENALRALRIAHRAVPEPVEIHTLLEAIRRTLLLR</sequence>
<dbReference type="SUPFAM" id="SSF52172">
    <property type="entry name" value="CheY-like"/>
    <property type="match status" value="1"/>
</dbReference>
<evidence type="ECO:0000313" key="4">
    <source>
        <dbReference type="Proteomes" id="UP000696931"/>
    </source>
</evidence>
<gene>
    <name evidence="3" type="ORF">HZA61_14600</name>
</gene>
<dbReference type="Proteomes" id="UP000696931">
    <property type="component" value="Unassembled WGS sequence"/>
</dbReference>
<dbReference type="Pfam" id="PF00072">
    <property type="entry name" value="Response_reg"/>
    <property type="match status" value="1"/>
</dbReference>
<dbReference type="AlphaFoldDB" id="A0A933SDT4"/>
<dbReference type="GO" id="GO:0000160">
    <property type="term" value="P:phosphorelay signal transduction system"/>
    <property type="evidence" value="ECO:0007669"/>
    <property type="project" value="InterPro"/>
</dbReference>
<dbReference type="PROSITE" id="PS50110">
    <property type="entry name" value="RESPONSE_REGULATORY"/>
    <property type="match status" value="1"/>
</dbReference>
<proteinExistence type="predicted"/>
<feature type="non-terminal residue" evidence="3">
    <location>
        <position position="120"/>
    </location>
</feature>
<accession>A0A933SDT4</accession>
<reference evidence="3" key="1">
    <citation type="submission" date="2020-07" db="EMBL/GenBank/DDBJ databases">
        <title>Huge and variable diversity of episymbiotic CPR bacteria and DPANN archaea in groundwater ecosystems.</title>
        <authorList>
            <person name="He C.Y."/>
            <person name="Keren R."/>
            <person name="Whittaker M."/>
            <person name="Farag I.F."/>
            <person name="Doudna J."/>
            <person name="Cate J.H.D."/>
            <person name="Banfield J.F."/>
        </authorList>
    </citation>
    <scope>NUCLEOTIDE SEQUENCE</scope>
    <source>
        <strain evidence="3">NC_groundwater_1813_Pr3_B-0.1um_71_17</strain>
    </source>
</reference>
<dbReference type="EMBL" id="JACRIW010000104">
    <property type="protein sequence ID" value="MBI5170716.1"/>
    <property type="molecule type" value="Genomic_DNA"/>
</dbReference>
<feature type="domain" description="Response regulatory" evidence="2">
    <location>
        <begin position="3"/>
        <end position="117"/>
    </location>
</feature>
<comment type="caution">
    <text evidence="1">Lacks conserved residue(s) required for the propagation of feature annotation.</text>
</comment>
<comment type="caution">
    <text evidence="3">The sequence shown here is derived from an EMBL/GenBank/DDBJ whole genome shotgun (WGS) entry which is preliminary data.</text>
</comment>
<name>A0A933SDT4_UNCEI</name>
<dbReference type="InterPro" id="IPR011006">
    <property type="entry name" value="CheY-like_superfamily"/>
</dbReference>